<dbReference type="EMBL" id="VDMD01000078">
    <property type="protein sequence ID" value="TRM56187.1"/>
    <property type="molecule type" value="Genomic_DNA"/>
</dbReference>
<organism evidence="1 2">
    <name type="scientific">Schizophyllum amplum</name>
    <dbReference type="NCBI Taxonomy" id="97359"/>
    <lineage>
        <taxon>Eukaryota</taxon>
        <taxon>Fungi</taxon>
        <taxon>Dikarya</taxon>
        <taxon>Basidiomycota</taxon>
        <taxon>Agaricomycotina</taxon>
        <taxon>Agaricomycetes</taxon>
        <taxon>Agaricomycetidae</taxon>
        <taxon>Agaricales</taxon>
        <taxon>Schizophyllaceae</taxon>
        <taxon>Schizophyllum</taxon>
    </lineage>
</organism>
<name>A0A550BUG3_9AGAR</name>
<gene>
    <name evidence="1" type="ORF">BD626DRAFT_576040</name>
</gene>
<accession>A0A550BUG3</accession>
<evidence type="ECO:0000313" key="2">
    <source>
        <dbReference type="Proteomes" id="UP000320762"/>
    </source>
</evidence>
<keyword evidence="2" id="KW-1185">Reference proteome</keyword>
<evidence type="ECO:0000313" key="1">
    <source>
        <dbReference type="EMBL" id="TRM56187.1"/>
    </source>
</evidence>
<proteinExistence type="predicted"/>
<reference evidence="1 2" key="1">
    <citation type="journal article" date="2019" name="New Phytol.">
        <title>Comparative genomics reveals unique wood-decay strategies and fruiting body development in the Schizophyllaceae.</title>
        <authorList>
            <person name="Almasi E."/>
            <person name="Sahu N."/>
            <person name="Krizsan K."/>
            <person name="Balint B."/>
            <person name="Kovacs G.M."/>
            <person name="Kiss B."/>
            <person name="Cseklye J."/>
            <person name="Drula E."/>
            <person name="Henrissat B."/>
            <person name="Nagy I."/>
            <person name="Chovatia M."/>
            <person name="Adam C."/>
            <person name="LaButti K."/>
            <person name="Lipzen A."/>
            <person name="Riley R."/>
            <person name="Grigoriev I.V."/>
            <person name="Nagy L.G."/>
        </authorList>
    </citation>
    <scope>NUCLEOTIDE SEQUENCE [LARGE SCALE GENOMIC DNA]</scope>
    <source>
        <strain evidence="1 2">NL-1724</strain>
    </source>
</reference>
<sequence length="60" mass="6217">MFAAIRLIDRVRVPRSTSPVGAAAIDVGAAADGDVAMLDLLKFDLAVLDVLAIKADPDVP</sequence>
<comment type="caution">
    <text evidence="1">The sequence shown here is derived from an EMBL/GenBank/DDBJ whole genome shotgun (WGS) entry which is preliminary data.</text>
</comment>
<dbReference type="AlphaFoldDB" id="A0A550BUG3"/>
<protein>
    <submittedName>
        <fullName evidence="1">Uncharacterized protein</fullName>
    </submittedName>
</protein>
<dbReference type="Proteomes" id="UP000320762">
    <property type="component" value="Unassembled WGS sequence"/>
</dbReference>